<reference evidence="1 2" key="1">
    <citation type="submission" date="2017-06" db="EMBL/GenBank/DDBJ databases">
        <title>Genome sequencing of cyanobaciteial culture collection at National Institute for Environmental Studies (NIES).</title>
        <authorList>
            <person name="Hirose Y."/>
            <person name="Shimura Y."/>
            <person name="Fujisawa T."/>
            <person name="Nakamura Y."/>
            <person name="Kawachi M."/>
        </authorList>
    </citation>
    <scope>NUCLEOTIDE SEQUENCE [LARGE SCALE GENOMIC DNA]</scope>
    <source>
        <strain evidence="1 2">NIES-21</strain>
    </source>
</reference>
<organism evidence="1 2">
    <name type="scientific">Anabaenopsis circularis NIES-21</name>
    <dbReference type="NCBI Taxonomy" id="1085406"/>
    <lineage>
        <taxon>Bacteria</taxon>
        <taxon>Bacillati</taxon>
        <taxon>Cyanobacteriota</taxon>
        <taxon>Cyanophyceae</taxon>
        <taxon>Nostocales</taxon>
        <taxon>Nodulariaceae</taxon>
        <taxon>Anabaenopsis</taxon>
    </lineage>
</organism>
<name>A0A1Z4GHC9_9CYAN</name>
<dbReference type="OrthoDB" id="490482at2"/>
<keyword evidence="2" id="KW-1185">Reference proteome</keyword>
<evidence type="ECO:0000313" key="2">
    <source>
        <dbReference type="Proteomes" id="UP000218287"/>
    </source>
</evidence>
<sequence>MSSENPQTTNNIPQPDPTWDYYIIWHKLFKAKNHLDKLVAEIAPIEYSSTAIDQGINNDLDAIIGILSDTYIDITDDDEGNNDNE</sequence>
<dbReference type="Proteomes" id="UP000218287">
    <property type="component" value="Chromosome"/>
</dbReference>
<accession>A0A1Z4GHC9</accession>
<proteinExistence type="predicted"/>
<gene>
    <name evidence="1" type="ORF">NIES21_27380</name>
</gene>
<dbReference type="EMBL" id="AP018174">
    <property type="protein sequence ID" value="BAY16904.1"/>
    <property type="molecule type" value="Genomic_DNA"/>
</dbReference>
<protein>
    <submittedName>
        <fullName evidence="1">Uncharacterized protein</fullName>
    </submittedName>
</protein>
<dbReference type="AlphaFoldDB" id="A0A1Z4GHC9"/>
<evidence type="ECO:0000313" key="1">
    <source>
        <dbReference type="EMBL" id="BAY16904.1"/>
    </source>
</evidence>